<organism evidence="3 4">
    <name type="scientific">Trichogramma kaykai</name>
    <dbReference type="NCBI Taxonomy" id="54128"/>
    <lineage>
        <taxon>Eukaryota</taxon>
        <taxon>Metazoa</taxon>
        <taxon>Ecdysozoa</taxon>
        <taxon>Arthropoda</taxon>
        <taxon>Hexapoda</taxon>
        <taxon>Insecta</taxon>
        <taxon>Pterygota</taxon>
        <taxon>Neoptera</taxon>
        <taxon>Endopterygota</taxon>
        <taxon>Hymenoptera</taxon>
        <taxon>Apocrita</taxon>
        <taxon>Proctotrupomorpha</taxon>
        <taxon>Chalcidoidea</taxon>
        <taxon>Trichogrammatidae</taxon>
        <taxon>Trichogramma</taxon>
    </lineage>
</organism>
<keyword evidence="4" id="KW-1185">Reference proteome</keyword>
<sequence>MFARATTTTICLTTLLVLQLIVQAHCRSTGGDHSAETRHRLHHHHHQRYHHHKHHRNNHHHNNNHHGQDEQLQFETEQLLRLVEDEPKSSFEESSDDVDEASLVPLSRVRREPPRLPELDGNDQSQSNSEEEEDDYGGRASRYRDRSGRHRRPTESASKRPHNSNGTTDDPFLYDISAAHGKTVCPYEIVPVPEEPGREPRNLLHLTCLRRGSTCRGVPDGGNNDKKSNEGGAFCCIQLYRDIELRWDGGRPNTWLRLDSGCVCTEKKYMPLRRFETGADVDLDE</sequence>
<reference evidence="3 4" key="1">
    <citation type="journal article" date="2024" name="bioRxiv">
        <title>A reference genome for Trichogramma kaykai: A tiny desert-dwelling parasitoid wasp with competing sex-ratio distorters.</title>
        <authorList>
            <person name="Culotta J."/>
            <person name="Lindsey A.R."/>
        </authorList>
    </citation>
    <scope>NUCLEOTIDE SEQUENCE [LARGE SCALE GENOMIC DNA]</scope>
    <source>
        <strain evidence="3 4">KSX58</strain>
    </source>
</reference>
<name>A0ABD2XH41_9HYME</name>
<gene>
    <name evidence="3" type="ORF">TKK_002896</name>
</gene>
<feature type="compositionally biased region" description="Basic and acidic residues" evidence="1">
    <location>
        <begin position="109"/>
        <end position="118"/>
    </location>
</feature>
<feature type="region of interest" description="Disordered" evidence="1">
    <location>
        <begin position="86"/>
        <end position="173"/>
    </location>
</feature>
<evidence type="ECO:0000256" key="2">
    <source>
        <dbReference type="SAM" id="SignalP"/>
    </source>
</evidence>
<comment type="caution">
    <text evidence="3">The sequence shown here is derived from an EMBL/GenBank/DDBJ whole genome shotgun (WGS) entry which is preliminary data.</text>
</comment>
<evidence type="ECO:0000313" key="3">
    <source>
        <dbReference type="EMBL" id="KAL3404409.1"/>
    </source>
</evidence>
<dbReference type="Proteomes" id="UP001627154">
    <property type="component" value="Unassembled WGS sequence"/>
</dbReference>
<feature type="signal peptide" evidence="2">
    <location>
        <begin position="1"/>
        <end position="26"/>
    </location>
</feature>
<accession>A0ABD2XH41</accession>
<feature type="chain" id="PRO_5044834995" evidence="2">
    <location>
        <begin position="27"/>
        <end position="285"/>
    </location>
</feature>
<evidence type="ECO:0000313" key="4">
    <source>
        <dbReference type="Proteomes" id="UP001627154"/>
    </source>
</evidence>
<dbReference type="EMBL" id="JBJJXI010000025">
    <property type="protein sequence ID" value="KAL3404409.1"/>
    <property type="molecule type" value="Genomic_DNA"/>
</dbReference>
<feature type="compositionally biased region" description="Basic residues" evidence="1">
    <location>
        <begin position="39"/>
        <end position="64"/>
    </location>
</feature>
<keyword evidence="2" id="KW-0732">Signal</keyword>
<evidence type="ECO:0000256" key="1">
    <source>
        <dbReference type="SAM" id="MobiDB-lite"/>
    </source>
</evidence>
<protein>
    <submittedName>
        <fullName evidence="3">Uncharacterized protein</fullName>
    </submittedName>
</protein>
<feature type="region of interest" description="Disordered" evidence="1">
    <location>
        <begin position="29"/>
        <end position="71"/>
    </location>
</feature>
<dbReference type="AlphaFoldDB" id="A0ABD2XH41"/>
<proteinExistence type="predicted"/>